<feature type="compositionally biased region" description="Low complexity" evidence="1">
    <location>
        <begin position="27"/>
        <end position="38"/>
    </location>
</feature>
<evidence type="ECO:0000313" key="3">
    <source>
        <dbReference type="Proteomes" id="UP001165092"/>
    </source>
</evidence>
<reference evidence="2" key="1">
    <citation type="submission" date="2023-02" db="EMBL/GenBank/DDBJ databases">
        <title>Nocardiopsis ansamitocini NBRC 112285.</title>
        <authorList>
            <person name="Ichikawa N."/>
            <person name="Sato H."/>
            <person name="Tonouchi N."/>
        </authorList>
    </citation>
    <scope>NUCLEOTIDE SEQUENCE</scope>
    <source>
        <strain evidence="2">NBRC 112285</strain>
    </source>
</reference>
<sequence>MLAQFIGLAIVLPALLWLLAADTVEPGRPARAPQPSRPSDTDRPGPRPGGRAAVAVPVAGAVPNGSAAALRAQIYAYTDFSSGPRPGRCWRLSYTDTPQPFTPEQRRALPAAAGAGLDRSAAIPVAVGSWPDTPGPIARPFLVTAGEEAA</sequence>
<evidence type="ECO:0000313" key="2">
    <source>
        <dbReference type="EMBL" id="GLU46970.1"/>
    </source>
</evidence>
<dbReference type="EMBL" id="BSQG01000001">
    <property type="protein sequence ID" value="GLU46970.1"/>
    <property type="molecule type" value="Genomic_DNA"/>
</dbReference>
<name>A0A9W6UIE3_9ACTN</name>
<keyword evidence="3" id="KW-1185">Reference proteome</keyword>
<accession>A0A9W6UIE3</accession>
<gene>
    <name evidence="2" type="ORF">Nans01_13210</name>
</gene>
<evidence type="ECO:0000256" key="1">
    <source>
        <dbReference type="SAM" id="MobiDB-lite"/>
    </source>
</evidence>
<proteinExistence type="predicted"/>
<feature type="region of interest" description="Disordered" evidence="1">
    <location>
        <begin position="27"/>
        <end position="52"/>
    </location>
</feature>
<organism evidence="2 3">
    <name type="scientific">Nocardiopsis ansamitocini</name>
    <dbReference type="NCBI Taxonomy" id="1670832"/>
    <lineage>
        <taxon>Bacteria</taxon>
        <taxon>Bacillati</taxon>
        <taxon>Actinomycetota</taxon>
        <taxon>Actinomycetes</taxon>
        <taxon>Streptosporangiales</taxon>
        <taxon>Nocardiopsidaceae</taxon>
        <taxon>Nocardiopsis</taxon>
    </lineage>
</organism>
<protein>
    <submittedName>
        <fullName evidence="2">Uncharacterized protein</fullName>
    </submittedName>
</protein>
<dbReference type="RefSeq" id="WP_285757808.1">
    <property type="nucleotide sequence ID" value="NZ_BSQG01000001.1"/>
</dbReference>
<comment type="caution">
    <text evidence="2">The sequence shown here is derived from an EMBL/GenBank/DDBJ whole genome shotgun (WGS) entry which is preliminary data.</text>
</comment>
<dbReference type="AlphaFoldDB" id="A0A9W6UIE3"/>
<dbReference type="Proteomes" id="UP001165092">
    <property type="component" value="Unassembled WGS sequence"/>
</dbReference>